<dbReference type="GO" id="GO:0005737">
    <property type="term" value="C:cytoplasm"/>
    <property type="evidence" value="ECO:0007669"/>
    <property type="project" value="TreeGrafter"/>
</dbReference>
<evidence type="ECO:0000259" key="2">
    <source>
        <dbReference type="Pfam" id="PF00248"/>
    </source>
</evidence>
<dbReference type="InterPro" id="IPR036812">
    <property type="entry name" value="NAD(P)_OxRdtase_dom_sf"/>
</dbReference>
<dbReference type="EMBL" id="VAUP01000014">
    <property type="protein sequence ID" value="TLX44154.1"/>
    <property type="molecule type" value="Genomic_DNA"/>
</dbReference>
<proteinExistence type="predicted"/>
<dbReference type="InterPro" id="IPR023210">
    <property type="entry name" value="NADP_OxRdtase_dom"/>
</dbReference>
<dbReference type="AlphaFoldDB" id="A0A6C1KM06"/>
<protein>
    <submittedName>
        <fullName evidence="3">Aldo/keto reductase</fullName>
    </submittedName>
</protein>
<dbReference type="RefSeq" id="WP_138398349.1">
    <property type="nucleotide sequence ID" value="NZ_JBAFVI010000022.1"/>
</dbReference>
<dbReference type="InterPro" id="IPR050791">
    <property type="entry name" value="Aldo-Keto_reductase"/>
</dbReference>
<gene>
    <name evidence="3" type="ORF">FBQ73_04645</name>
</gene>
<comment type="caution">
    <text evidence="3">The sequence shown here is derived from an EMBL/GenBank/DDBJ whole genome shotgun (WGS) entry which is preliminary data.</text>
</comment>
<dbReference type="PANTHER" id="PTHR43625">
    <property type="entry name" value="AFLATOXIN B1 ALDEHYDE REDUCTASE"/>
    <property type="match status" value="1"/>
</dbReference>
<dbReference type="GeneID" id="95772746"/>
<evidence type="ECO:0000256" key="1">
    <source>
        <dbReference type="ARBA" id="ARBA00023002"/>
    </source>
</evidence>
<feature type="domain" description="NADP-dependent oxidoreductase" evidence="2">
    <location>
        <begin position="22"/>
        <end position="282"/>
    </location>
</feature>
<dbReference type="Proteomes" id="UP000305131">
    <property type="component" value="Unassembled WGS sequence"/>
</dbReference>
<dbReference type="GO" id="GO:0016491">
    <property type="term" value="F:oxidoreductase activity"/>
    <property type="evidence" value="ECO:0007669"/>
    <property type="project" value="UniProtKB-KW"/>
</dbReference>
<sequence>MTPLDASLSGTFAIGGDMPVARLGFGAMRITGEGIWGPPPNREGALATLRKLPEFGVDFIDTANSYGPYVSEELIREALYPYGRVRIATKAGLTRLGPGRWDTKGDPDYLLRQAHASRDRLGVERIDLWQLHRIDPAVPRSEQFAAIRTLIDTGVIKHGGLSEVTIDEIEAAQRYFPVATVQNRYNLADRTSEAVLDYCEANAIGFVPWYPLGSGKLAEPGTILDRVAAAHGASPGQIAIAWLLKKSPVILPIPGTGKVSHLEENVRAASIRLTDEEFEALDVAGRG</sequence>
<dbReference type="Pfam" id="PF00248">
    <property type="entry name" value="Aldo_ket_red"/>
    <property type="match status" value="1"/>
</dbReference>
<dbReference type="CDD" id="cd19088">
    <property type="entry name" value="AKR_AKR13B1"/>
    <property type="match status" value="1"/>
</dbReference>
<evidence type="ECO:0000313" key="3">
    <source>
        <dbReference type="EMBL" id="TLX44154.1"/>
    </source>
</evidence>
<name>A0A6C1KM06_XANAU</name>
<keyword evidence="1" id="KW-0560">Oxidoreductase</keyword>
<accession>A0A6C1KM06</accession>
<evidence type="ECO:0000313" key="4">
    <source>
        <dbReference type="Proteomes" id="UP000305131"/>
    </source>
</evidence>
<reference evidence="3 4" key="1">
    <citation type="submission" date="2019-05" db="EMBL/GenBank/DDBJ databases">
        <authorList>
            <person name="Zhou X."/>
        </authorList>
    </citation>
    <scope>NUCLEOTIDE SEQUENCE [LARGE SCALE GENOMIC DNA]</scope>
    <source>
        <strain evidence="3 4">DSM 432</strain>
    </source>
</reference>
<dbReference type="SUPFAM" id="SSF51430">
    <property type="entry name" value="NAD(P)-linked oxidoreductase"/>
    <property type="match status" value="1"/>
</dbReference>
<dbReference type="PANTHER" id="PTHR43625:SF40">
    <property type="entry name" value="ALDO-KETO REDUCTASE YAKC [NADP(+)]"/>
    <property type="match status" value="1"/>
</dbReference>
<dbReference type="OrthoDB" id="8394608at2"/>
<dbReference type="Gene3D" id="3.20.20.100">
    <property type="entry name" value="NADP-dependent oxidoreductase domain"/>
    <property type="match status" value="1"/>
</dbReference>
<organism evidence="3 4">
    <name type="scientific">Xanthobacter autotrophicus</name>
    <dbReference type="NCBI Taxonomy" id="280"/>
    <lineage>
        <taxon>Bacteria</taxon>
        <taxon>Pseudomonadati</taxon>
        <taxon>Pseudomonadota</taxon>
        <taxon>Alphaproteobacteria</taxon>
        <taxon>Hyphomicrobiales</taxon>
        <taxon>Xanthobacteraceae</taxon>
        <taxon>Xanthobacter</taxon>
    </lineage>
</organism>